<name>A0A932GNR5_UNCTE</name>
<evidence type="ECO:0000256" key="7">
    <source>
        <dbReference type="ARBA" id="ARBA00023014"/>
    </source>
</evidence>
<dbReference type="EMBL" id="JACPSX010000087">
    <property type="protein sequence ID" value="MBI3014354.1"/>
    <property type="molecule type" value="Genomic_DNA"/>
</dbReference>
<sequence length="280" mass="30706">MRQISIYGKGGVGKSTVASNTSVALAEMGRRVMQMGCSPKADSTYLLLGHMCHPTVLDQVRAKGYRKPEYIDECLQIGHKGIVCAEAGGPEPALGCAGRGVLLVLELLRKYRLPEKHEVDFLVFDVIADVVCGGFAQPIRRGYAKETYIVTSGELMALYAANNICNAVKTMNELKGAQVFVGGLINNMRGVPGELELVREFGEIIGVPVVANIPHSDLMQRAETQKKTLVENFPDSAEAQEFRSFAQQILEPRGIIPQPLDPKDSISVIRDLLRKYQVFD</sequence>
<dbReference type="PANTHER" id="PTHR42864">
    <property type="entry name" value="LIGHT-INDEPENDENT PROTOCHLOROPHYLLIDE REDUCTASE IRON-SULFUR ATP-BINDING PROTEIN"/>
    <property type="match status" value="1"/>
</dbReference>
<dbReference type="PROSITE" id="PS00746">
    <property type="entry name" value="NIFH_FRXC_1"/>
    <property type="match status" value="1"/>
</dbReference>
<evidence type="ECO:0008006" key="10">
    <source>
        <dbReference type="Google" id="ProtNLM"/>
    </source>
</evidence>
<dbReference type="InterPro" id="IPR027417">
    <property type="entry name" value="P-loop_NTPase"/>
</dbReference>
<evidence type="ECO:0000256" key="3">
    <source>
        <dbReference type="ARBA" id="ARBA00022723"/>
    </source>
</evidence>
<dbReference type="InterPro" id="IPR000392">
    <property type="entry name" value="NifH/frxC"/>
</dbReference>
<dbReference type="PROSITE" id="PS51026">
    <property type="entry name" value="NIFH_FRXC_3"/>
    <property type="match status" value="1"/>
</dbReference>
<dbReference type="Gene3D" id="3.40.50.300">
    <property type="entry name" value="P-loop containing nucleotide triphosphate hydrolases"/>
    <property type="match status" value="1"/>
</dbReference>
<keyword evidence="7" id="KW-0411">Iron-sulfur</keyword>
<dbReference type="PRINTS" id="PR00091">
    <property type="entry name" value="NITROGNASEII"/>
</dbReference>
<dbReference type="GO" id="GO:0005524">
    <property type="term" value="F:ATP binding"/>
    <property type="evidence" value="ECO:0007669"/>
    <property type="project" value="UniProtKB-KW"/>
</dbReference>
<protein>
    <recommendedName>
        <fullName evidence="10">Nitrogenase iron protein</fullName>
    </recommendedName>
</protein>
<dbReference type="InterPro" id="IPR030655">
    <property type="entry name" value="NifH/chlL_CS"/>
</dbReference>
<evidence type="ECO:0000313" key="8">
    <source>
        <dbReference type="EMBL" id="MBI3014354.1"/>
    </source>
</evidence>
<dbReference type="GO" id="GO:0051536">
    <property type="term" value="F:iron-sulfur cluster binding"/>
    <property type="evidence" value="ECO:0007669"/>
    <property type="project" value="UniProtKB-KW"/>
</dbReference>
<comment type="caution">
    <text evidence="8">The sequence shown here is derived from an EMBL/GenBank/DDBJ whole genome shotgun (WGS) entry which is preliminary data.</text>
</comment>
<keyword evidence="5" id="KW-0067">ATP-binding</keyword>
<dbReference type="Pfam" id="PF00142">
    <property type="entry name" value="Fer4_NifH"/>
    <property type="match status" value="1"/>
</dbReference>
<evidence type="ECO:0000256" key="2">
    <source>
        <dbReference type="ARBA" id="ARBA00005504"/>
    </source>
</evidence>
<evidence type="ECO:0000256" key="4">
    <source>
        <dbReference type="ARBA" id="ARBA00022741"/>
    </source>
</evidence>
<proteinExistence type="inferred from homology"/>
<dbReference type="PIRSF" id="PIRSF000363">
    <property type="entry name" value="Nitrogenase_iron"/>
    <property type="match status" value="1"/>
</dbReference>
<keyword evidence="4" id="KW-0547">Nucleotide-binding</keyword>
<keyword evidence="3" id="KW-0479">Metal-binding</keyword>
<dbReference type="CDD" id="cd02040">
    <property type="entry name" value="NifH"/>
    <property type="match status" value="1"/>
</dbReference>
<accession>A0A932GNR5</accession>
<dbReference type="AlphaFoldDB" id="A0A932GNR5"/>
<dbReference type="Proteomes" id="UP000741360">
    <property type="component" value="Unassembled WGS sequence"/>
</dbReference>
<dbReference type="PANTHER" id="PTHR42864:SF2">
    <property type="entry name" value="LIGHT-INDEPENDENT PROTOCHLOROPHYLLIDE REDUCTASE IRON-SULFUR ATP-BINDING PROTEIN"/>
    <property type="match status" value="1"/>
</dbReference>
<reference evidence="8" key="1">
    <citation type="submission" date="2020-07" db="EMBL/GenBank/DDBJ databases">
        <title>Huge and variable diversity of episymbiotic CPR bacteria and DPANN archaea in groundwater ecosystems.</title>
        <authorList>
            <person name="He C.Y."/>
            <person name="Keren R."/>
            <person name="Whittaker M."/>
            <person name="Farag I.F."/>
            <person name="Doudna J."/>
            <person name="Cate J.H.D."/>
            <person name="Banfield J.F."/>
        </authorList>
    </citation>
    <scope>NUCLEOTIDE SEQUENCE</scope>
    <source>
        <strain evidence="8">NC_groundwater_717_Ag_S-0.2um_59_8</strain>
    </source>
</reference>
<dbReference type="GO" id="GO:0046872">
    <property type="term" value="F:metal ion binding"/>
    <property type="evidence" value="ECO:0007669"/>
    <property type="project" value="UniProtKB-KW"/>
</dbReference>
<organism evidence="8 9">
    <name type="scientific">Tectimicrobiota bacterium</name>
    <dbReference type="NCBI Taxonomy" id="2528274"/>
    <lineage>
        <taxon>Bacteria</taxon>
        <taxon>Pseudomonadati</taxon>
        <taxon>Nitrospinota/Tectimicrobiota group</taxon>
        <taxon>Candidatus Tectimicrobiota</taxon>
    </lineage>
</organism>
<evidence type="ECO:0000256" key="5">
    <source>
        <dbReference type="ARBA" id="ARBA00022840"/>
    </source>
</evidence>
<evidence type="ECO:0000256" key="1">
    <source>
        <dbReference type="ARBA" id="ARBA00001966"/>
    </source>
</evidence>
<keyword evidence="6" id="KW-0408">Iron</keyword>
<evidence type="ECO:0000313" key="9">
    <source>
        <dbReference type="Proteomes" id="UP000741360"/>
    </source>
</evidence>
<comment type="similarity">
    <text evidence="2">Belongs to the NifH/BchL/ChlL family.</text>
</comment>
<dbReference type="GO" id="GO:0016491">
    <property type="term" value="F:oxidoreductase activity"/>
    <property type="evidence" value="ECO:0007669"/>
    <property type="project" value="InterPro"/>
</dbReference>
<dbReference type="SUPFAM" id="SSF52540">
    <property type="entry name" value="P-loop containing nucleoside triphosphate hydrolases"/>
    <property type="match status" value="1"/>
</dbReference>
<comment type="cofactor">
    <cofactor evidence="1">
        <name>[4Fe-4S] cluster</name>
        <dbReference type="ChEBI" id="CHEBI:49883"/>
    </cofactor>
</comment>
<gene>
    <name evidence="8" type="ORF">HYY65_04690</name>
</gene>
<evidence type="ECO:0000256" key="6">
    <source>
        <dbReference type="ARBA" id="ARBA00023004"/>
    </source>
</evidence>